<dbReference type="Proteomes" id="UP000251993">
    <property type="component" value="Plasmid unnamed1"/>
</dbReference>
<dbReference type="CDD" id="cd00060">
    <property type="entry name" value="FHA"/>
    <property type="match status" value="1"/>
</dbReference>
<feature type="domain" description="FHA" evidence="2">
    <location>
        <begin position="113"/>
        <end position="177"/>
    </location>
</feature>
<proteinExistence type="predicted"/>
<dbReference type="SUPFAM" id="SSF49879">
    <property type="entry name" value="SMAD/FHA domain"/>
    <property type="match status" value="1"/>
</dbReference>
<evidence type="ECO:0000259" key="2">
    <source>
        <dbReference type="PROSITE" id="PS50006"/>
    </source>
</evidence>
<dbReference type="AlphaFoldDB" id="A0A344TT01"/>
<evidence type="ECO:0000313" key="4">
    <source>
        <dbReference type="Proteomes" id="UP000251993"/>
    </source>
</evidence>
<evidence type="ECO:0000313" key="3">
    <source>
        <dbReference type="EMBL" id="AXE21772.1"/>
    </source>
</evidence>
<dbReference type="PROSITE" id="PS50006">
    <property type="entry name" value="FHA_DOMAIN"/>
    <property type="match status" value="1"/>
</dbReference>
<evidence type="ECO:0000256" key="1">
    <source>
        <dbReference type="SAM" id="MobiDB-lite"/>
    </source>
</evidence>
<dbReference type="EMBL" id="CP030851">
    <property type="protein sequence ID" value="AXE21772.1"/>
    <property type="molecule type" value="Genomic_DNA"/>
</dbReference>
<keyword evidence="4" id="KW-1185">Reference proteome</keyword>
<feature type="region of interest" description="Disordered" evidence="1">
    <location>
        <begin position="55"/>
        <end position="84"/>
    </location>
</feature>
<keyword evidence="3" id="KW-0614">Plasmid</keyword>
<dbReference type="InterPro" id="IPR008984">
    <property type="entry name" value="SMAD_FHA_dom_sf"/>
</dbReference>
<dbReference type="OrthoDB" id="949044at2"/>
<dbReference type="Gene3D" id="2.60.200.20">
    <property type="match status" value="1"/>
</dbReference>
<accession>A0A344TT01</accession>
<dbReference type="Pfam" id="PF00498">
    <property type="entry name" value="FHA"/>
    <property type="match status" value="1"/>
</dbReference>
<name>A0A344TT01_9BACT</name>
<reference evidence="3 4" key="1">
    <citation type="submission" date="2018-07" db="EMBL/GenBank/DDBJ databases">
        <title>Genome sequencing of Runella.</title>
        <authorList>
            <person name="Baek M.-G."/>
            <person name="Yi H."/>
        </authorList>
    </citation>
    <scope>NUCLEOTIDE SEQUENCE [LARGE SCALE GENOMIC DNA]</scope>
    <source>
        <strain evidence="3 4">HYN0085</strain>
        <plasmid evidence="3 4">unnamed1</plasmid>
    </source>
</reference>
<gene>
    <name evidence="3" type="ORF">DR864_28260</name>
</gene>
<feature type="compositionally biased region" description="Pro residues" evidence="1">
    <location>
        <begin position="57"/>
        <end position="69"/>
    </location>
</feature>
<protein>
    <recommendedName>
        <fullName evidence="2">FHA domain-containing protein</fullName>
    </recommendedName>
</protein>
<dbReference type="KEGG" id="run:DR864_28260"/>
<dbReference type="InterPro" id="IPR000253">
    <property type="entry name" value="FHA_dom"/>
</dbReference>
<organism evidence="3 4">
    <name type="scientific">Runella rosea</name>
    <dbReference type="NCBI Taxonomy" id="2259595"/>
    <lineage>
        <taxon>Bacteria</taxon>
        <taxon>Pseudomonadati</taxon>
        <taxon>Bacteroidota</taxon>
        <taxon>Cytophagia</taxon>
        <taxon>Cytophagales</taxon>
        <taxon>Spirosomataceae</taxon>
        <taxon>Runella</taxon>
    </lineage>
</organism>
<sequence>MEITCKKCKSRLKIVNSSSPIVKCGNCGYPNPVVVSPPKAGEENIPPVPPTAKAVPTPAPFSPSNPTPRPIVGGGLPSQSANSVNPPKQELGWLVVHDENAPEQTHTLRVGRQVIGRQNTTAPCDIMITTQDVYMSRNHCILEVKPSRTGGFEYLLSDRKMTNGIPELMSANGTFVNAFENPLQPNDMVYLNDGDTIQLGQTKVVIKTIRTVTNADDATRLVRDTEYTPTVFIKN</sequence>
<geneLocation type="plasmid" evidence="3 4">
    <name>unnamed1</name>
</geneLocation>